<feature type="transmembrane region" description="Helical" evidence="7">
    <location>
        <begin position="208"/>
        <end position="230"/>
    </location>
</feature>
<evidence type="ECO:0000313" key="9">
    <source>
        <dbReference type="EMBL" id="KAK1925226.1"/>
    </source>
</evidence>
<evidence type="ECO:0000256" key="3">
    <source>
        <dbReference type="ARBA" id="ARBA00022692"/>
    </source>
</evidence>
<name>A0AAD9FS71_PAPLA</name>
<feature type="transmembrane region" description="Helical" evidence="7">
    <location>
        <begin position="400"/>
        <end position="422"/>
    </location>
</feature>
<evidence type="ECO:0000256" key="5">
    <source>
        <dbReference type="ARBA" id="ARBA00022989"/>
    </source>
</evidence>
<dbReference type="InterPro" id="IPR004840">
    <property type="entry name" value="Amino_acid_permease_CS"/>
</dbReference>
<evidence type="ECO:0000256" key="7">
    <source>
        <dbReference type="SAM" id="Phobius"/>
    </source>
</evidence>
<feature type="transmembrane region" description="Helical" evidence="7">
    <location>
        <begin position="185"/>
        <end position="202"/>
    </location>
</feature>
<protein>
    <submittedName>
        <fullName evidence="9">Amino acid permease/ SLC12A domain-containing protein</fullName>
    </submittedName>
</protein>
<comment type="subcellular location">
    <subcellularLocation>
        <location evidence="1">Membrane</location>
        <topology evidence="1">Multi-pass membrane protein</topology>
    </subcellularLocation>
</comment>
<evidence type="ECO:0000256" key="4">
    <source>
        <dbReference type="ARBA" id="ARBA00022970"/>
    </source>
</evidence>
<keyword evidence="4" id="KW-0029">Amino-acid transport</keyword>
<dbReference type="InterPro" id="IPR004841">
    <property type="entry name" value="AA-permease/SLC12A_dom"/>
</dbReference>
<feature type="transmembrane region" description="Helical" evidence="7">
    <location>
        <begin position="360"/>
        <end position="379"/>
    </location>
</feature>
<reference evidence="9" key="1">
    <citation type="submission" date="2023-02" db="EMBL/GenBank/DDBJ databases">
        <title>Identification and recombinant expression of a fungal hydrolase from Papiliotrema laurentii that hydrolyzes apple cutin and clears colloidal polyester polyurethane.</title>
        <authorList>
            <consortium name="DOE Joint Genome Institute"/>
            <person name="Roman V.A."/>
            <person name="Bojanowski C."/>
            <person name="Crable B.R."/>
            <person name="Wagner D.N."/>
            <person name="Hung C.S."/>
            <person name="Nadeau L.J."/>
            <person name="Schratz L."/>
            <person name="Haridas S."/>
            <person name="Pangilinan J."/>
            <person name="Lipzen A."/>
            <person name="Na H."/>
            <person name="Yan M."/>
            <person name="Ng V."/>
            <person name="Grigoriev I.V."/>
            <person name="Spatafora J.W."/>
            <person name="Barlow D."/>
            <person name="Biffinger J."/>
            <person name="Kelley-Loughnane N."/>
            <person name="Varaljay V.A."/>
            <person name="Crookes-Goodson W.J."/>
        </authorList>
    </citation>
    <scope>NUCLEOTIDE SEQUENCE</scope>
    <source>
        <strain evidence="9">5307AH</strain>
    </source>
</reference>
<dbReference type="GO" id="GO:0016020">
    <property type="term" value="C:membrane"/>
    <property type="evidence" value="ECO:0007669"/>
    <property type="project" value="UniProtKB-SubCell"/>
</dbReference>
<dbReference type="FunFam" id="1.20.1740.10:FF:000001">
    <property type="entry name" value="Amino acid permease"/>
    <property type="match status" value="1"/>
</dbReference>
<dbReference type="PANTHER" id="PTHR43341:SF18">
    <property type="entry name" value="AMINO ACID PERMEASE_ SLC12A DOMAIN-CONTAINING PROTEIN"/>
    <property type="match status" value="1"/>
</dbReference>
<dbReference type="Pfam" id="PF00324">
    <property type="entry name" value="AA_permease"/>
    <property type="match status" value="1"/>
</dbReference>
<dbReference type="InterPro" id="IPR050524">
    <property type="entry name" value="APC_YAT"/>
</dbReference>
<feature type="transmembrane region" description="Helical" evidence="7">
    <location>
        <begin position="477"/>
        <end position="499"/>
    </location>
</feature>
<evidence type="ECO:0000256" key="6">
    <source>
        <dbReference type="ARBA" id="ARBA00023136"/>
    </source>
</evidence>
<keyword evidence="10" id="KW-1185">Reference proteome</keyword>
<feature type="transmembrane region" description="Helical" evidence="7">
    <location>
        <begin position="511"/>
        <end position="528"/>
    </location>
</feature>
<dbReference type="EMBL" id="JAODAN010000004">
    <property type="protein sequence ID" value="KAK1925226.1"/>
    <property type="molecule type" value="Genomic_DNA"/>
</dbReference>
<feature type="transmembrane region" description="Helical" evidence="7">
    <location>
        <begin position="434"/>
        <end position="457"/>
    </location>
</feature>
<sequence>MTSEIQPAAPFRSLSDGYDEKKSDVVDVEPVVTEVDDLERNGKTHSHYIYENVPEGIDPRLIREERVVRGLSERHIQMIALAGAIGTGLFLGSGKSIRRAGPAGTLIGYSAVGVLVMSVTMCLAELSALAPVSGAFVRQSEFFVDRALSFAIGWSTWYGSAVSLPSEWTAVAVIMTYWTDLNAGIWIAVCIVVTFATNIFFVRVFGEVELACAMLKVALIVGLVLFGLIYDLGGIHGQERLGFHYWRDPGAFGQGYQYIGTASGRFCGFWLTLINAVYAFSGVETLAIAAAETKNPRRNIPRAAKNVFIRVFGLYMVTLFVVGLVVPSNDPHLLTSTGTAASSPFVIAAQRAGVKVWPSIINAVVITSAWSSGNHAMLTGSRTLYSLSLEGMAPKTFAKISRYGVPWTAILFTGSFQLLAFMSLSKGAETAFNWLTNINSSVTLTIWIVIGLCSIRVRSAMKVQGIVPSRLPWAAPLMPYLAHITVWGSLLVLITGGFYSFLPGNWSVADFFSSYFSIMFFVVLYFGYKIYGKTKIVPLSEVPVGQWIALADANPEPEPTPKKGWKGWFARIWWD</sequence>
<dbReference type="PANTHER" id="PTHR43341">
    <property type="entry name" value="AMINO ACID PERMEASE"/>
    <property type="match status" value="1"/>
</dbReference>
<feature type="transmembrane region" description="Helical" evidence="7">
    <location>
        <begin position="76"/>
        <end position="94"/>
    </location>
</feature>
<feature type="transmembrane region" description="Helical" evidence="7">
    <location>
        <begin position="106"/>
        <end position="137"/>
    </location>
</feature>
<dbReference type="Proteomes" id="UP001182556">
    <property type="component" value="Unassembled WGS sequence"/>
</dbReference>
<dbReference type="PIRSF" id="PIRSF006060">
    <property type="entry name" value="AA_transporter"/>
    <property type="match status" value="1"/>
</dbReference>
<dbReference type="Gene3D" id="1.20.1740.10">
    <property type="entry name" value="Amino acid/polyamine transporter I"/>
    <property type="match status" value="1"/>
</dbReference>
<accession>A0AAD9FS71</accession>
<gene>
    <name evidence="9" type="ORF">DB88DRAFT_488345</name>
</gene>
<keyword evidence="5 7" id="KW-1133">Transmembrane helix</keyword>
<organism evidence="9 10">
    <name type="scientific">Papiliotrema laurentii</name>
    <name type="common">Cryptococcus laurentii</name>
    <dbReference type="NCBI Taxonomy" id="5418"/>
    <lineage>
        <taxon>Eukaryota</taxon>
        <taxon>Fungi</taxon>
        <taxon>Dikarya</taxon>
        <taxon>Basidiomycota</taxon>
        <taxon>Agaricomycotina</taxon>
        <taxon>Tremellomycetes</taxon>
        <taxon>Tremellales</taxon>
        <taxon>Rhynchogastremaceae</taxon>
        <taxon>Papiliotrema</taxon>
    </lineage>
</organism>
<evidence type="ECO:0000256" key="2">
    <source>
        <dbReference type="ARBA" id="ARBA00022448"/>
    </source>
</evidence>
<feature type="transmembrane region" description="Helical" evidence="7">
    <location>
        <begin position="307"/>
        <end position="326"/>
    </location>
</feature>
<evidence type="ECO:0000313" key="10">
    <source>
        <dbReference type="Proteomes" id="UP001182556"/>
    </source>
</evidence>
<proteinExistence type="predicted"/>
<evidence type="ECO:0000259" key="8">
    <source>
        <dbReference type="Pfam" id="PF00324"/>
    </source>
</evidence>
<keyword evidence="3 7" id="KW-0812">Transmembrane</keyword>
<keyword evidence="2" id="KW-0813">Transport</keyword>
<comment type="caution">
    <text evidence="9">The sequence shown here is derived from an EMBL/GenBank/DDBJ whole genome shotgun (WGS) entry which is preliminary data.</text>
</comment>
<keyword evidence="6 7" id="KW-0472">Membrane</keyword>
<feature type="domain" description="Amino acid permease/ SLC12A" evidence="8">
    <location>
        <begin position="75"/>
        <end position="536"/>
    </location>
</feature>
<evidence type="ECO:0000256" key="1">
    <source>
        <dbReference type="ARBA" id="ARBA00004141"/>
    </source>
</evidence>
<dbReference type="PROSITE" id="PS00218">
    <property type="entry name" value="AMINO_ACID_PERMEASE_1"/>
    <property type="match status" value="1"/>
</dbReference>
<dbReference type="GO" id="GO:0015171">
    <property type="term" value="F:amino acid transmembrane transporter activity"/>
    <property type="evidence" value="ECO:0007669"/>
    <property type="project" value="TreeGrafter"/>
</dbReference>
<dbReference type="AlphaFoldDB" id="A0AAD9FS71"/>